<accession>A0ABX6K7U6</accession>
<organism evidence="5 6">
    <name type="scientific">Salinivibrio costicola</name>
    <name type="common">Vibrio costicola</name>
    <dbReference type="NCBI Taxonomy" id="51367"/>
    <lineage>
        <taxon>Bacteria</taxon>
        <taxon>Pseudomonadati</taxon>
        <taxon>Pseudomonadota</taxon>
        <taxon>Gammaproteobacteria</taxon>
        <taxon>Vibrionales</taxon>
        <taxon>Vibrionaceae</taxon>
        <taxon>Salinivibrio</taxon>
    </lineage>
</organism>
<keyword evidence="6" id="KW-1185">Reference proteome</keyword>
<evidence type="ECO:0000256" key="4">
    <source>
        <dbReference type="ARBA" id="ARBA00022825"/>
    </source>
</evidence>
<evidence type="ECO:0000313" key="6">
    <source>
        <dbReference type="Proteomes" id="UP000501408"/>
    </source>
</evidence>
<dbReference type="CDD" id="cd03146">
    <property type="entry name" value="GAT1_Peptidase_E"/>
    <property type="match status" value="1"/>
</dbReference>
<dbReference type="SUPFAM" id="SSF52317">
    <property type="entry name" value="Class I glutamine amidotransferase-like"/>
    <property type="match status" value="1"/>
</dbReference>
<gene>
    <name evidence="5" type="ORF">HBA18_14410</name>
</gene>
<dbReference type="InterPro" id="IPR005320">
    <property type="entry name" value="Peptidase_S51"/>
</dbReference>
<dbReference type="PANTHER" id="PTHR20842">
    <property type="entry name" value="PROTEASE S51 ALPHA-ASPARTYL DIPEPTIDASE"/>
    <property type="match status" value="1"/>
</dbReference>
<keyword evidence="4" id="KW-0720">Serine protease</keyword>
<dbReference type="Gene3D" id="3.40.50.880">
    <property type="match status" value="1"/>
</dbReference>
<dbReference type="Proteomes" id="UP000501408">
    <property type="component" value="Chromosome 2"/>
</dbReference>
<dbReference type="RefSeq" id="WP_167315170.1">
    <property type="nucleotide sequence ID" value="NZ_CP050267.1"/>
</dbReference>
<evidence type="ECO:0000256" key="2">
    <source>
        <dbReference type="ARBA" id="ARBA00022670"/>
    </source>
</evidence>
<protein>
    <submittedName>
        <fullName evidence="5">Peptidase E</fullName>
    </submittedName>
</protein>
<dbReference type="Pfam" id="PF03575">
    <property type="entry name" value="Peptidase_S51"/>
    <property type="match status" value="1"/>
</dbReference>
<name>A0ABX6K7U6_SALCS</name>
<dbReference type="PANTHER" id="PTHR20842:SF0">
    <property type="entry name" value="ALPHA-ASPARTYL DIPEPTIDASE"/>
    <property type="match status" value="1"/>
</dbReference>
<comment type="similarity">
    <text evidence="1">Belongs to the peptidase S51 family.</text>
</comment>
<evidence type="ECO:0000256" key="3">
    <source>
        <dbReference type="ARBA" id="ARBA00022801"/>
    </source>
</evidence>
<dbReference type="InterPro" id="IPR029062">
    <property type="entry name" value="Class_I_gatase-like"/>
</dbReference>
<proteinExistence type="inferred from homology"/>
<reference evidence="5 6" key="1">
    <citation type="submission" date="2020-03" db="EMBL/GenBank/DDBJ databases">
        <title>Genome mining reveals the biosynthetic pathways of PHA and ectoines of the halophilic strain Salinivibrio costicola M318 isolated from fermented shrimp paste.</title>
        <authorList>
            <person name="Doan T.V."/>
            <person name="Tran L.T."/>
            <person name="Trieu T.A."/>
            <person name="Nguyen Q.V."/>
            <person name="Quach T.N."/>
            <person name="Phi T.Q."/>
            <person name="Kumar S."/>
        </authorList>
    </citation>
    <scope>NUCLEOTIDE SEQUENCE [LARGE SCALE GENOMIC DNA]</scope>
    <source>
        <strain evidence="5 6">M318</strain>
    </source>
</reference>
<keyword evidence="3" id="KW-0378">Hydrolase</keyword>
<dbReference type="EMBL" id="CP050267">
    <property type="protein sequence ID" value="QIR07602.1"/>
    <property type="molecule type" value="Genomic_DNA"/>
</dbReference>
<evidence type="ECO:0000256" key="1">
    <source>
        <dbReference type="ARBA" id="ARBA00006534"/>
    </source>
</evidence>
<evidence type="ECO:0000313" key="5">
    <source>
        <dbReference type="EMBL" id="QIR07602.1"/>
    </source>
</evidence>
<keyword evidence="2" id="KW-0645">Protease</keyword>
<sequence>MDKHIVALGGGGWMMGEQQSELDQYALRLTGKSDPKVCYIPTATGDAEEAIDRFYQSKLSRRLSHFPLFKANLNWRTHLQEQDVIYVGGGNTRSMLAVWKAWGIDKLLQDCYESGIILCGMSAGAICWFDYGITDSDPEKYSVIEGLSFVQGLASAHYTGSDEKAELFSQFANHHINMPCYGISDYSALHFVNGRYHKTINSQTGAQVTIKNIDKTNI</sequence>